<dbReference type="Pfam" id="PF25785">
    <property type="entry name" value="TPR"/>
    <property type="match status" value="1"/>
</dbReference>
<feature type="coiled-coil region" evidence="4">
    <location>
        <begin position="1100"/>
        <end position="1134"/>
    </location>
</feature>
<feature type="compositionally biased region" description="Polar residues" evidence="5">
    <location>
        <begin position="1983"/>
        <end position="1999"/>
    </location>
</feature>
<comment type="subcellular location">
    <subcellularLocation>
        <location evidence="1">Nucleus</location>
    </subcellularLocation>
</comment>
<dbReference type="GO" id="GO:0006606">
    <property type="term" value="P:protein import into nucleus"/>
    <property type="evidence" value="ECO:0007669"/>
    <property type="project" value="InterPro"/>
</dbReference>
<dbReference type="InterPro" id="IPR057577">
    <property type="entry name" value="Nucleoprot-TPR/MLP1_dom"/>
</dbReference>
<protein>
    <recommendedName>
        <fullName evidence="11">Nucleoprotein TPR/MLP1 domain-containing protein</fullName>
    </recommendedName>
</protein>
<keyword evidence="2 4" id="KW-0175">Coiled coil</keyword>
<dbReference type="GO" id="GO:0017056">
    <property type="term" value="F:structural constituent of nuclear pore"/>
    <property type="evidence" value="ECO:0007669"/>
    <property type="project" value="TreeGrafter"/>
</dbReference>
<reference evidence="9" key="1">
    <citation type="submission" date="2020-05" db="EMBL/GenBank/DDBJ databases">
        <title>Phylogenomic resolution of chytrid fungi.</title>
        <authorList>
            <person name="Stajich J.E."/>
            <person name="Amses K."/>
            <person name="Simmons R."/>
            <person name="Seto K."/>
            <person name="Myers J."/>
            <person name="Bonds A."/>
            <person name="Quandt C.A."/>
            <person name="Barry K."/>
            <person name="Liu P."/>
            <person name="Grigoriev I."/>
            <person name="Longcore J.E."/>
            <person name="James T.Y."/>
        </authorList>
    </citation>
    <scope>NUCLEOTIDE SEQUENCE</scope>
    <source>
        <strain evidence="9">PLAUS21</strain>
    </source>
</reference>
<feature type="compositionally biased region" description="Basic and acidic residues" evidence="5">
    <location>
        <begin position="728"/>
        <end position="743"/>
    </location>
</feature>
<keyword evidence="10" id="KW-1185">Reference proteome</keyword>
<dbReference type="PANTHER" id="PTHR18898:SF2">
    <property type="entry name" value="NUCLEOPROTEIN TPR"/>
    <property type="match status" value="1"/>
</dbReference>
<feature type="compositionally biased region" description="Polar residues" evidence="5">
    <location>
        <begin position="1747"/>
        <end position="1756"/>
    </location>
</feature>
<evidence type="ECO:0000256" key="4">
    <source>
        <dbReference type="SAM" id="Coils"/>
    </source>
</evidence>
<keyword evidence="3" id="KW-0539">Nucleus</keyword>
<feature type="region of interest" description="Disordered" evidence="5">
    <location>
        <begin position="1630"/>
        <end position="1779"/>
    </location>
</feature>
<evidence type="ECO:0000259" key="6">
    <source>
        <dbReference type="Pfam" id="PF07926"/>
    </source>
</evidence>
<evidence type="ECO:0000256" key="5">
    <source>
        <dbReference type="SAM" id="MobiDB-lite"/>
    </source>
</evidence>
<proteinExistence type="predicted"/>
<dbReference type="Pfam" id="PF07926">
    <property type="entry name" value="TPR_MLP1_2"/>
    <property type="match status" value="1"/>
</dbReference>
<dbReference type="GO" id="GO:0005643">
    <property type="term" value="C:nuclear pore"/>
    <property type="evidence" value="ECO:0007669"/>
    <property type="project" value="TreeGrafter"/>
</dbReference>
<feature type="coiled-coil region" evidence="4">
    <location>
        <begin position="792"/>
        <end position="854"/>
    </location>
</feature>
<evidence type="ECO:0008006" key="11">
    <source>
        <dbReference type="Google" id="ProtNLM"/>
    </source>
</evidence>
<feature type="coiled-coil region" evidence="4">
    <location>
        <begin position="1439"/>
        <end position="1527"/>
    </location>
</feature>
<feature type="coiled-coil region" evidence="4">
    <location>
        <begin position="276"/>
        <end position="493"/>
    </location>
</feature>
<feature type="compositionally biased region" description="Polar residues" evidence="5">
    <location>
        <begin position="744"/>
        <end position="767"/>
    </location>
</feature>
<feature type="compositionally biased region" description="Polar residues" evidence="5">
    <location>
        <begin position="2023"/>
        <end position="2033"/>
    </location>
</feature>
<feature type="compositionally biased region" description="Polar residues" evidence="5">
    <location>
        <begin position="127"/>
        <end position="139"/>
    </location>
</feature>
<feature type="compositionally biased region" description="Polar residues" evidence="5">
    <location>
        <begin position="86"/>
        <end position="103"/>
    </location>
</feature>
<dbReference type="InterPro" id="IPR012929">
    <property type="entry name" value="Nucleoprot-TPR/MLP1-2_dom"/>
</dbReference>
<feature type="domain" description="Nucleoprotein TPR/MLP1-2" evidence="6">
    <location>
        <begin position="1156"/>
        <end position="1279"/>
    </location>
</feature>
<feature type="compositionally biased region" description="Low complexity" evidence="5">
    <location>
        <begin position="1843"/>
        <end position="1861"/>
    </location>
</feature>
<dbReference type="EMBL" id="JADGKB010000030">
    <property type="protein sequence ID" value="KAJ3258175.1"/>
    <property type="molecule type" value="Genomic_DNA"/>
</dbReference>
<feature type="region of interest" description="Disordered" evidence="5">
    <location>
        <begin position="725"/>
        <end position="767"/>
    </location>
</feature>
<dbReference type="GO" id="GO:0006406">
    <property type="term" value="P:mRNA export from nucleus"/>
    <property type="evidence" value="ECO:0007669"/>
    <property type="project" value="TreeGrafter"/>
</dbReference>
<feature type="region of interest" description="Disordered" evidence="5">
    <location>
        <begin position="1963"/>
        <end position="2071"/>
    </location>
</feature>
<comment type="caution">
    <text evidence="9">The sequence shown here is derived from an EMBL/GenBank/DDBJ whole genome shotgun (WGS) entry which is preliminary data.</text>
</comment>
<feature type="domain" description="Nucleoprotein TPR/MPL1" evidence="7">
    <location>
        <begin position="308"/>
        <end position="377"/>
    </location>
</feature>
<organism evidence="9 10">
    <name type="scientific">Boothiomyces macroporosus</name>
    <dbReference type="NCBI Taxonomy" id="261099"/>
    <lineage>
        <taxon>Eukaryota</taxon>
        <taxon>Fungi</taxon>
        <taxon>Fungi incertae sedis</taxon>
        <taxon>Chytridiomycota</taxon>
        <taxon>Chytridiomycota incertae sedis</taxon>
        <taxon>Chytridiomycetes</taxon>
        <taxon>Rhizophydiales</taxon>
        <taxon>Terramycetaceae</taxon>
        <taxon>Boothiomyces</taxon>
    </lineage>
</organism>
<evidence type="ECO:0000313" key="9">
    <source>
        <dbReference type="EMBL" id="KAJ3258175.1"/>
    </source>
</evidence>
<dbReference type="InterPro" id="IPR057974">
    <property type="entry name" value="NUA/TPR/MLP1-2-like_dom"/>
</dbReference>
<feature type="compositionally biased region" description="Acidic residues" evidence="5">
    <location>
        <begin position="1733"/>
        <end position="1746"/>
    </location>
</feature>
<evidence type="ECO:0000256" key="1">
    <source>
        <dbReference type="ARBA" id="ARBA00004123"/>
    </source>
</evidence>
<feature type="coiled-coil region" evidence="4">
    <location>
        <begin position="1316"/>
        <end position="1355"/>
    </location>
</feature>
<evidence type="ECO:0000259" key="8">
    <source>
        <dbReference type="Pfam" id="PF25785"/>
    </source>
</evidence>
<feature type="compositionally biased region" description="Acidic residues" evidence="5">
    <location>
        <begin position="1678"/>
        <end position="1726"/>
    </location>
</feature>
<evidence type="ECO:0000313" key="10">
    <source>
        <dbReference type="Proteomes" id="UP001210925"/>
    </source>
</evidence>
<evidence type="ECO:0000256" key="3">
    <source>
        <dbReference type="ARBA" id="ARBA00023242"/>
    </source>
</evidence>
<feature type="compositionally biased region" description="Low complexity" evidence="5">
    <location>
        <begin position="1963"/>
        <end position="1972"/>
    </location>
</feature>
<dbReference type="Gene3D" id="1.10.287.1490">
    <property type="match status" value="1"/>
</dbReference>
<feature type="coiled-coil region" evidence="4">
    <location>
        <begin position="1230"/>
        <end position="1275"/>
    </location>
</feature>
<feature type="compositionally biased region" description="Polar residues" evidence="5">
    <location>
        <begin position="1826"/>
        <end position="1842"/>
    </location>
</feature>
<feature type="domain" description="NUA/TPR/MLP1-2-like" evidence="8">
    <location>
        <begin position="592"/>
        <end position="689"/>
    </location>
</feature>
<feature type="region of interest" description="Disordered" evidence="5">
    <location>
        <begin position="1"/>
        <end position="163"/>
    </location>
</feature>
<evidence type="ECO:0000256" key="2">
    <source>
        <dbReference type="ARBA" id="ARBA00023054"/>
    </source>
</evidence>
<dbReference type="Proteomes" id="UP001210925">
    <property type="component" value="Unassembled WGS sequence"/>
</dbReference>
<feature type="compositionally biased region" description="Gly residues" evidence="5">
    <location>
        <begin position="2060"/>
        <end position="2071"/>
    </location>
</feature>
<gene>
    <name evidence="9" type="ORF">HK103_003993</name>
</gene>
<feature type="coiled-coil region" evidence="4">
    <location>
        <begin position="579"/>
        <end position="613"/>
    </location>
</feature>
<evidence type="ECO:0000259" key="7">
    <source>
        <dbReference type="Pfam" id="PF25481"/>
    </source>
</evidence>
<sequence>MEKSSDQEENLTGIENPNEDVEMNSDNVPATSLEDEQDPFENFVVTPKKPLDKKEFGTPQSKVVMEPSTPVKAMTPKSVESRQHGESNVATSPSKLSTLQNESTPKKDLGAIMSANSPTKGKHAVSNDGNKSPGKSFSSDIPRKPESPTKSNQVSPDKAKLAEDMLVSPKKGLNASKLFEAEALKYETQIAGLYGQISALTSKLEEQSAKTQAITKEKDDKDVIIKEKLKIIEDLNAHKTRSVQETLDHEKQNLEFVLNAKQQECLHLSEELEYSKKQLQEKKLESRKDKELLAQTQASELELKTLLSNANQQVEQSQKIIDWLNQELAGKGEQLQQYRKEKSEQLSVIQAELEVSNQEKASLQIRNQNLVERNNELQEKLESKLARIRELENNQITLESQFKIEMNSQKKLADLYQSKCQELTTQNEELEEVLRNVEGQLNRLSNESETRLLEKAEIIEEMQAEKNKLLLDIEKLESELQTINNELSAKSTSDQVGQLSQTAAVASRLQKTGKSFTQIFSEYTKLQQELIKEKSEVSRLNECLNHIVSEFEQKAPMIEKTNKDFQKAKQQNEYLAKSLSDVSRQNEEYSTQLKKLKAELEAKETEHQLYEKNLMDCGRQIQALLREQASLKGQLHDTSPIPIPMEETEADSIISNHLVIFKNIQELQAQNQKLLRSIRSLSAKLDQQESVTLKEAEESKIQALNESAALIEKLQDELRRQQLNSESYARERDQWRRIAETRKGSPNRSTNQSPEPGQENPPSVTNSADYESYYRELQREFDVYRKECGTDTKLLKTQLEQTQNEKMDLSIQVAKLNNQISYLNDRHEMLLNNLQSKEKEFEQLKERFSVLNTMSTRQDLKIEELSNTLSSTRQTLDTTTFENQNLKLEKQVWKQSETRMSKDVQDLIKERNLANDRIREIQSLLEEKDHAHLQNVKKFEAQIEQLGRELQLSRKQLNDLLDDQRTLSSKRDAEMREYQLKVEKLTGNFERTKGELSVVQSKEAAATARLSELTIRLEQAENKARIYEEKILNTGELGPEATEIDQIRSLESELAKARIEVEKLKAELVLVTEQAETFKQISQASEERLDEMNTTFDVYKSEMEEKIAELTNKTTRLEQERTDLVEQLKKLGETLTSTQEAMDLEQSEHKNTLAVYDKQILSLKEREKTAIINVNEMKADVERQAKIAKDAQDNYEREIVAHSATIQSLSQMKQANLTLAQEKEVAVTECNVAKENLAQLTETFNSTKNKLQKEISELETRVIDLNNQNNLLHAQFEQLTSVRTSAAPTGEQTEGNNENLAELNEVIKYLRREKEIVDTKLQIARQEAERSRLQIEHLQKSLDENRLILEEERKRSQESLGSERKHLELMEKIEQSNLLRESNITLRNQLEASGKKVESLEVKIKSLEDQISPLKGILSLSLEQIFQLEGEVEVRKAEISNLTEDNARWKGRAQQILEKYERIDPMEHQQLKNSVTTLTGKNEELAQELIKLRDELNAKISEKEQAVLKLTEEVASLVAERDRLVAENQKLLSDSKDKVGSEQLAEIQGKLDAAVARNRDLASQANEKLKAKAAQVKELKQTITALQQEKDGAEDRLNTALSEQKDSLTHIKDQEIQAIVKEWEAKAESLRKQLESSSSVPKKPEDESQIENATTPKRPRDSDFESEETSKRVKVDNEEQVADEQPPENLNDEDQIDLEAEGEGENDEYEDVPDNEDDEEQVEEGNADIAMESADEAVEPEVEETSAQDISTQQEESNVEEPTPTLPKEESKNVIPIPPIVPLGTTTPLFSQNKQQSAFGGSVNIAKPMESVFGTSLPKNEISVSNTTSSVLAPQPEIVQTQSAPSSPAKTPSSPTKTTSSQIVVIQRTNTIPSATTTPTTAQPATNTATEKQAIPAAVPPSAPLVVKAVSAPVTIKQPQASVTPAKPIAIVNPSTTLSATPTTTKAATPVTTTVSTPVSIKPLATTPAGTTPNPPVNVKPAESNSAKTAPVKQDSSALSAMEKKQKALLLQAKLKAEKEKGQNTTTPTSDQATKPKVIRTVPLGAVRGKGSIKVRGARPGSGRGRGQPPT</sequence>
<name>A0AAD5UK67_9FUNG</name>
<feature type="region of interest" description="Disordered" evidence="5">
    <location>
        <begin position="1826"/>
        <end position="1862"/>
    </location>
</feature>
<accession>A0AAD5UK67</accession>
<feature type="compositionally biased region" description="Basic and acidic residues" evidence="5">
    <location>
        <begin position="1658"/>
        <end position="1677"/>
    </location>
</feature>
<dbReference type="Pfam" id="PF25481">
    <property type="entry name" value="Nucleoprot-TPR"/>
    <property type="match status" value="1"/>
</dbReference>
<feature type="coiled-coil region" evidence="4">
    <location>
        <begin position="904"/>
        <end position="1074"/>
    </location>
</feature>
<dbReference type="PANTHER" id="PTHR18898">
    <property type="entry name" value="NUCLEOPROTEIN TPR-RELATED"/>
    <property type="match status" value="1"/>
</dbReference>